<dbReference type="STRING" id="470453.B0680_04530"/>
<sequence>MKFLITINTDSELISYEAIALAFTLATFDHTVQLSFGKHSLTVLMDTSTRIYGMVQSLELYDLPLAYHEFGDEFGKLNPAIQAVLTTGAPVLDDYDTVLTF</sequence>
<dbReference type="EMBL" id="MUYU01000009">
    <property type="protein sequence ID" value="OOS24695.1"/>
    <property type="molecule type" value="Genomic_DNA"/>
</dbReference>
<protein>
    <recommendedName>
        <fullName evidence="3">Sulfur reduction protein DsrE</fullName>
    </recommendedName>
</protein>
<evidence type="ECO:0000313" key="1">
    <source>
        <dbReference type="EMBL" id="OOS24695.1"/>
    </source>
</evidence>
<dbReference type="Proteomes" id="UP000189800">
    <property type="component" value="Unassembled WGS sequence"/>
</dbReference>
<evidence type="ECO:0000313" key="2">
    <source>
        <dbReference type="Proteomes" id="UP000189800"/>
    </source>
</evidence>
<accession>A0A1T0CQR8</accession>
<organism evidence="1 2">
    <name type="scientific">Moraxella pluranimalium</name>
    <dbReference type="NCBI Taxonomy" id="470453"/>
    <lineage>
        <taxon>Bacteria</taxon>
        <taxon>Pseudomonadati</taxon>
        <taxon>Pseudomonadota</taxon>
        <taxon>Gammaproteobacteria</taxon>
        <taxon>Moraxellales</taxon>
        <taxon>Moraxellaceae</taxon>
        <taxon>Moraxella</taxon>
    </lineage>
</organism>
<dbReference type="AlphaFoldDB" id="A0A1T0CQR8"/>
<gene>
    <name evidence="1" type="ORF">B0680_04530</name>
</gene>
<reference evidence="1 2" key="1">
    <citation type="submission" date="2017-02" db="EMBL/GenBank/DDBJ databases">
        <title>Draft genome sequence of Moraxella pluranimalium CCUG 54913T type strain.</title>
        <authorList>
            <person name="Salva-Serra F."/>
            <person name="Engstrom-Jakobsson H."/>
            <person name="Thorell K."/>
            <person name="Jaen-Luchoro D."/>
            <person name="Gonzales-Siles L."/>
            <person name="Karlsson R."/>
            <person name="Yazdan S."/>
            <person name="Boulund F."/>
            <person name="Johnning A."/>
            <person name="Engstrand L."/>
            <person name="Kristiansson E."/>
            <person name="Moore E."/>
        </authorList>
    </citation>
    <scope>NUCLEOTIDE SEQUENCE [LARGE SCALE GENOMIC DNA]</scope>
    <source>
        <strain evidence="1 2">CCUG 54913</strain>
    </source>
</reference>
<keyword evidence="2" id="KW-1185">Reference proteome</keyword>
<proteinExistence type="predicted"/>
<dbReference type="OrthoDB" id="6658193at2"/>
<name>A0A1T0CQR8_9GAMM</name>
<comment type="caution">
    <text evidence="1">The sequence shown here is derived from an EMBL/GenBank/DDBJ whole genome shotgun (WGS) entry which is preliminary data.</text>
</comment>
<dbReference type="RefSeq" id="WP_078253872.1">
    <property type="nucleotide sequence ID" value="NZ_MUYU01000009.1"/>
</dbReference>
<evidence type="ECO:0008006" key="3">
    <source>
        <dbReference type="Google" id="ProtNLM"/>
    </source>
</evidence>